<dbReference type="InterPro" id="IPR011604">
    <property type="entry name" value="PDDEXK-like_dom_sf"/>
</dbReference>
<keyword evidence="2" id="KW-0227">DNA damage</keyword>
<dbReference type="GO" id="GO:0005524">
    <property type="term" value="F:ATP binding"/>
    <property type="evidence" value="ECO:0007669"/>
    <property type="project" value="UniProtKB-KW"/>
</dbReference>
<evidence type="ECO:0000256" key="2">
    <source>
        <dbReference type="ARBA" id="ARBA00022763"/>
    </source>
</evidence>
<evidence type="ECO:0000256" key="3">
    <source>
        <dbReference type="ARBA" id="ARBA00022801"/>
    </source>
</evidence>
<name>G5HE56_9FIRM</name>
<dbReference type="HOGENOM" id="CLU_996730_0_0_9"/>
<keyword evidence="1" id="KW-0547">Nucleotide-binding</keyword>
<dbReference type="InterPro" id="IPR038726">
    <property type="entry name" value="PDDEXK_AddAB-type"/>
</dbReference>
<reference evidence="9 10" key="1">
    <citation type="submission" date="2011-08" db="EMBL/GenBank/DDBJ databases">
        <title>The Genome Sequence of Clostridium citroniae WAL-17108.</title>
        <authorList>
            <consortium name="The Broad Institute Genome Sequencing Platform"/>
            <person name="Earl A."/>
            <person name="Ward D."/>
            <person name="Feldgarden M."/>
            <person name="Gevers D."/>
            <person name="Finegold S.M."/>
            <person name="Summanen P.H."/>
            <person name="Molitoris D.R."/>
            <person name="Vaisanen M.L."/>
            <person name="Daigneault M."/>
            <person name="Allen-Vercoe E."/>
            <person name="Young S.K."/>
            <person name="Zeng Q."/>
            <person name="Gargeya S."/>
            <person name="Fitzgerald M."/>
            <person name="Haas B."/>
            <person name="Abouelleil A."/>
            <person name="Alvarado L."/>
            <person name="Arachchi H.M."/>
            <person name="Berlin A."/>
            <person name="Brown A."/>
            <person name="Chapman S.B."/>
            <person name="Chen Z."/>
            <person name="Dunbar C."/>
            <person name="Freedman E."/>
            <person name="Gearin G."/>
            <person name="Gellesch M."/>
            <person name="Goldberg J."/>
            <person name="Griggs A."/>
            <person name="Gujja S."/>
            <person name="Heiman D."/>
            <person name="Howarth C."/>
            <person name="Larson L."/>
            <person name="Lui A."/>
            <person name="MacDonald P.J.P."/>
            <person name="Montmayeur A."/>
            <person name="Murphy C."/>
            <person name="Neiman D."/>
            <person name="Pearson M."/>
            <person name="Priest M."/>
            <person name="Roberts A."/>
            <person name="Saif S."/>
            <person name="Shea T."/>
            <person name="Shenoy N."/>
            <person name="Sisk P."/>
            <person name="Stolte C."/>
            <person name="Sykes S."/>
            <person name="Wortman J."/>
            <person name="Nusbaum C."/>
            <person name="Birren B."/>
        </authorList>
    </citation>
    <scope>NUCLEOTIDE SEQUENCE [LARGE SCALE GENOMIC DNA]</scope>
    <source>
        <strain evidence="9 10">WAL-17108</strain>
    </source>
</reference>
<evidence type="ECO:0000313" key="9">
    <source>
        <dbReference type="EMBL" id="EHF00283.1"/>
    </source>
</evidence>
<keyword evidence="4" id="KW-0347">Helicase</keyword>
<dbReference type="GO" id="GO:0004386">
    <property type="term" value="F:helicase activity"/>
    <property type="evidence" value="ECO:0007669"/>
    <property type="project" value="UniProtKB-KW"/>
</dbReference>
<dbReference type="PATRIC" id="fig|742733.3.peg.903"/>
<accession>G5HE56</accession>
<dbReference type="eggNOG" id="ENOG5033U6H">
    <property type="taxonomic scope" value="Bacteria"/>
</dbReference>
<dbReference type="EMBL" id="ADLJ01000006">
    <property type="protein sequence ID" value="EHF00283.1"/>
    <property type="molecule type" value="Genomic_DNA"/>
</dbReference>
<dbReference type="GO" id="GO:0016787">
    <property type="term" value="F:hydrolase activity"/>
    <property type="evidence" value="ECO:0007669"/>
    <property type="project" value="UniProtKB-KW"/>
</dbReference>
<dbReference type="GO" id="GO:0006281">
    <property type="term" value="P:DNA repair"/>
    <property type="evidence" value="ECO:0007669"/>
    <property type="project" value="UniProtKB-KW"/>
</dbReference>
<dbReference type="GO" id="GO:0003677">
    <property type="term" value="F:DNA binding"/>
    <property type="evidence" value="ECO:0007669"/>
    <property type="project" value="UniProtKB-KW"/>
</dbReference>
<organism evidence="9 10">
    <name type="scientific">[Clostridium] citroniae WAL-17108</name>
    <dbReference type="NCBI Taxonomy" id="742733"/>
    <lineage>
        <taxon>Bacteria</taxon>
        <taxon>Bacillati</taxon>
        <taxon>Bacillota</taxon>
        <taxon>Clostridia</taxon>
        <taxon>Lachnospirales</taxon>
        <taxon>Lachnospiraceae</taxon>
        <taxon>Enterocloster</taxon>
    </lineage>
</organism>
<evidence type="ECO:0000313" key="10">
    <source>
        <dbReference type="Proteomes" id="UP000003763"/>
    </source>
</evidence>
<keyword evidence="6" id="KW-0238">DNA-binding</keyword>
<keyword evidence="5" id="KW-0067">ATP-binding</keyword>
<dbReference type="Pfam" id="PF12705">
    <property type="entry name" value="PDDEXK_1"/>
    <property type="match status" value="1"/>
</dbReference>
<dbReference type="AlphaFoldDB" id="G5HE56"/>
<evidence type="ECO:0000259" key="8">
    <source>
        <dbReference type="Pfam" id="PF12705"/>
    </source>
</evidence>
<evidence type="ECO:0000256" key="1">
    <source>
        <dbReference type="ARBA" id="ARBA00022741"/>
    </source>
</evidence>
<comment type="caution">
    <text evidence="9">The sequence shown here is derived from an EMBL/GenBank/DDBJ whole genome shotgun (WGS) entry which is preliminary data.</text>
</comment>
<proteinExistence type="predicted"/>
<evidence type="ECO:0000256" key="7">
    <source>
        <dbReference type="ARBA" id="ARBA00023204"/>
    </source>
</evidence>
<dbReference type="SUPFAM" id="SSF52980">
    <property type="entry name" value="Restriction endonuclease-like"/>
    <property type="match status" value="1"/>
</dbReference>
<dbReference type="Proteomes" id="UP000003763">
    <property type="component" value="Unassembled WGS sequence"/>
</dbReference>
<feature type="domain" description="PD-(D/E)XK endonuclease-like" evidence="8">
    <location>
        <begin position="14"/>
        <end position="255"/>
    </location>
</feature>
<evidence type="ECO:0000256" key="4">
    <source>
        <dbReference type="ARBA" id="ARBA00022806"/>
    </source>
</evidence>
<dbReference type="Gene3D" id="3.90.320.10">
    <property type="match status" value="1"/>
</dbReference>
<evidence type="ECO:0000256" key="6">
    <source>
        <dbReference type="ARBA" id="ARBA00023125"/>
    </source>
</evidence>
<sequence length="262" mass="31326">MASPYKNTLDKIVWSFSTLHMYELCPYSFYLYKIEEREGTSNFYAENGKIMHKIFQLLEEEKISLDEAPAKYLAFYNQITDYTKMSTMDKTFDSCLDYLCICDDTFLKKYEVIWVERKLNFKIGSRNFIGFVDLLLRNKLTGELILVDHKSSPSFFKKDGSILKSQEENFTAYSHQMYLYCKGIKDEIGDYPNKIVWHHFKDNGKLSIIDFNENNLSECIVWAKRIISKIYKDKSFKEWSTYMQCRELCNYRFECEYNIRKP</sequence>
<gene>
    <name evidence="9" type="ORF">HMPREF9469_00868</name>
</gene>
<evidence type="ECO:0000256" key="5">
    <source>
        <dbReference type="ARBA" id="ARBA00022840"/>
    </source>
</evidence>
<keyword evidence="3" id="KW-0378">Hydrolase</keyword>
<dbReference type="InterPro" id="IPR011335">
    <property type="entry name" value="Restrct_endonuc-II-like"/>
</dbReference>
<protein>
    <recommendedName>
        <fullName evidence="8">PD-(D/E)XK endonuclease-like domain-containing protein</fullName>
    </recommendedName>
</protein>
<keyword evidence="7" id="KW-0234">DNA repair</keyword>
<dbReference type="RefSeq" id="WP_007859518.1">
    <property type="nucleotide sequence ID" value="NZ_JH376420.1"/>
</dbReference>